<keyword evidence="1" id="KW-0472">Membrane</keyword>
<evidence type="ECO:0000313" key="3">
    <source>
        <dbReference type="Proteomes" id="UP000460298"/>
    </source>
</evidence>
<reference evidence="2 3" key="1">
    <citation type="submission" date="2019-10" db="EMBL/GenBank/DDBJ databases">
        <title>Extracellular Electron Transfer in a Candidatus Methanoperedens spp. Enrichment Culture.</title>
        <authorList>
            <person name="Berger S."/>
            <person name="Rangel Shaw D."/>
            <person name="Berben T."/>
            <person name="In 'T Zandt M."/>
            <person name="Frank J."/>
            <person name="Reimann J."/>
            <person name="Jetten M.S.M."/>
            <person name="Welte C.U."/>
        </authorList>
    </citation>
    <scope>NUCLEOTIDE SEQUENCE [LARGE SCALE GENOMIC DNA]</scope>
    <source>
        <strain evidence="2">SB12</strain>
    </source>
</reference>
<comment type="caution">
    <text evidence="2">The sequence shown here is derived from an EMBL/GenBank/DDBJ whole genome shotgun (WGS) entry which is preliminary data.</text>
</comment>
<sequence length="116" mass="13322">MNDRQRFEEEIERRLNDSLWEKRMHRSVTNRLQSEKRRRLGIAAAALFSVSLAIGGYSMTDRGQASLASLNHLLTGAATPEEEISSQQYLQWNGFGKFPLQEDEELSIVLGNVYYE</sequence>
<accession>A0A833H2P4</accession>
<dbReference type="Proteomes" id="UP000460298">
    <property type="component" value="Unassembled WGS sequence"/>
</dbReference>
<proteinExistence type="predicted"/>
<keyword evidence="1" id="KW-0812">Transmembrane</keyword>
<feature type="transmembrane region" description="Helical" evidence="1">
    <location>
        <begin position="40"/>
        <end position="59"/>
    </location>
</feature>
<name>A0A833H2P4_9LEPT</name>
<keyword evidence="1" id="KW-1133">Transmembrane helix</keyword>
<evidence type="ECO:0000313" key="2">
    <source>
        <dbReference type="EMBL" id="KAB2933018.1"/>
    </source>
</evidence>
<protein>
    <submittedName>
        <fullName evidence="2">Uncharacterized protein</fullName>
    </submittedName>
</protein>
<gene>
    <name evidence="2" type="ORF">F9K24_09125</name>
</gene>
<dbReference type="EMBL" id="WBUI01000007">
    <property type="protein sequence ID" value="KAB2933018.1"/>
    <property type="molecule type" value="Genomic_DNA"/>
</dbReference>
<dbReference type="AlphaFoldDB" id="A0A833H2P4"/>
<evidence type="ECO:0000256" key="1">
    <source>
        <dbReference type="SAM" id="Phobius"/>
    </source>
</evidence>
<organism evidence="2 3">
    <name type="scientific">Leptonema illini</name>
    <dbReference type="NCBI Taxonomy" id="183"/>
    <lineage>
        <taxon>Bacteria</taxon>
        <taxon>Pseudomonadati</taxon>
        <taxon>Spirochaetota</taxon>
        <taxon>Spirochaetia</taxon>
        <taxon>Leptospirales</taxon>
        <taxon>Leptospiraceae</taxon>
        <taxon>Leptonema</taxon>
    </lineage>
</organism>